<feature type="domain" description="ABC transporter" evidence="2">
    <location>
        <begin position="6"/>
        <end position="45"/>
    </location>
</feature>
<dbReference type="GO" id="GO:0016887">
    <property type="term" value="F:ATP hydrolysis activity"/>
    <property type="evidence" value="ECO:0007669"/>
    <property type="project" value="InterPro"/>
</dbReference>
<dbReference type="InterPro" id="IPR027417">
    <property type="entry name" value="P-loop_NTPase"/>
</dbReference>
<keyword evidence="3" id="KW-0547">Nucleotide-binding</keyword>
<gene>
    <name evidence="3" type="ORF">E1N52_35065</name>
</gene>
<evidence type="ECO:0000259" key="2">
    <source>
        <dbReference type="Pfam" id="PF00005"/>
    </source>
</evidence>
<dbReference type="InterPro" id="IPR003439">
    <property type="entry name" value="ABC_transporter-like_ATP-bd"/>
</dbReference>
<keyword evidence="3" id="KW-0067">ATP-binding</keyword>
<dbReference type="AlphaFoldDB" id="A0A4R5L6P7"/>
<feature type="compositionally biased region" description="Low complexity" evidence="1">
    <location>
        <begin position="55"/>
        <end position="65"/>
    </location>
</feature>
<protein>
    <submittedName>
        <fullName evidence="3">ATP-binding cassette domain-containing protein</fullName>
    </submittedName>
</protein>
<proteinExistence type="predicted"/>
<evidence type="ECO:0000313" key="4">
    <source>
        <dbReference type="Proteomes" id="UP000295606"/>
    </source>
</evidence>
<dbReference type="Pfam" id="PF00005">
    <property type="entry name" value="ABC_tran"/>
    <property type="match status" value="1"/>
</dbReference>
<dbReference type="Proteomes" id="UP000295606">
    <property type="component" value="Unassembled WGS sequence"/>
</dbReference>
<dbReference type="SUPFAM" id="SSF52540">
    <property type="entry name" value="P-loop containing nucleoside triphosphate hydrolases"/>
    <property type="match status" value="1"/>
</dbReference>
<sequence>MSEIVKGFDYTVKNGEVLALIGASGLGKTALERVVVGAVERRGGLGARRGRGRSSTRTTARTASRTGITVRATVSTPWRRSVLGSAGGALPATNEFGP</sequence>
<feature type="region of interest" description="Disordered" evidence="1">
    <location>
        <begin position="45"/>
        <end position="65"/>
    </location>
</feature>
<dbReference type="GO" id="GO:0005524">
    <property type="term" value="F:ATP binding"/>
    <property type="evidence" value="ECO:0007669"/>
    <property type="project" value="UniProtKB-KW"/>
</dbReference>
<organism evidence="3 4">
    <name type="scientific">Paraburkholderia guartelaensis</name>
    <dbReference type="NCBI Taxonomy" id="2546446"/>
    <lineage>
        <taxon>Bacteria</taxon>
        <taxon>Pseudomonadati</taxon>
        <taxon>Pseudomonadota</taxon>
        <taxon>Betaproteobacteria</taxon>
        <taxon>Burkholderiales</taxon>
        <taxon>Burkholderiaceae</taxon>
        <taxon>Paraburkholderia</taxon>
    </lineage>
</organism>
<reference evidence="3 4" key="1">
    <citation type="submission" date="2019-03" db="EMBL/GenBank/DDBJ databases">
        <title>Paraburkholderia sp. isolated from native Mimosa gymnas in Guartela State Park, Brazil.</title>
        <authorList>
            <person name="Paulitsch F."/>
            <person name="Hungria M."/>
            <person name="Delamuta J.R.M."/>
            <person name="Ribeiro R.A."/>
            <person name="Dall'Agnol R."/>
            <person name="Silva J.S.B."/>
        </authorList>
    </citation>
    <scope>NUCLEOTIDE SEQUENCE [LARGE SCALE GENOMIC DNA]</scope>
    <source>
        <strain evidence="3 4">CNPSo 3008</strain>
    </source>
</reference>
<dbReference type="RefSeq" id="WP_133188466.1">
    <property type="nucleotide sequence ID" value="NZ_SMOD01000042.1"/>
</dbReference>
<comment type="caution">
    <text evidence="3">The sequence shown here is derived from an EMBL/GenBank/DDBJ whole genome shotgun (WGS) entry which is preliminary data.</text>
</comment>
<dbReference type="EMBL" id="SMOD01000042">
    <property type="protein sequence ID" value="TDG03342.1"/>
    <property type="molecule type" value="Genomic_DNA"/>
</dbReference>
<name>A0A4R5L6P7_9BURK</name>
<evidence type="ECO:0000256" key="1">
    <source>
        <dbReference type="SAM" id="MobiDB-lite"/>
    </source>
</evidence>
<evidence type="ECO:0000313" key="3">
    <source>
        <dbReference type="EMBL" id="TDG03342.1"/>
    </source>
</evidence>
<accession>A0A4R5L6P7</accession>
<dbReference type="Gene3D" id="3.40.50.300">
    <property type="entry name" value="P-loop containing nucleotide triphosphate hydrolases"/>
    <property type="match status" value="1"/>
</dbReference>